<dbReference type="GO" id="GO:0016887">
    <property type="term" value="F:ATP hydrolysis activity"/>
    <property type="evidence" value="ECO:0007669"/>
    <property type="project" value="InterPro"/>
</dbReference>
<proteinExistence type="predicted"/>
<evidence type="ECO:0000259" key="4">
    <source>
        <dbReference type="PROSITE" id="PS50893"/>
    </source>
</evidence>
<dbReference type="HOGENOM" id="CLU_000604_1_2_5"/>
<evidence type="ECO:0000256" key="3">
    <source>
        <dbReference type="SAM" id="MobiDB-lite"/>
    </source>
</evidence>
<dbReference type="eggNOG" id="COG1129">
    <property type="taxonomic scope" value="Bacteria"/>
</dbReference>
<dbReference type="InterPro" id="IPR050107">
    <property type="entry name" value="ABC_carbohydrate_import_ATPase"/>
</dbReference>
<dbReference type="KEGG" id="mlo:mlr7585"/>
<evidence type="ECO:0000256" key="1">
    <source>
        <dbReference type="ARBA" id="ARBA00022741"/>
    </source>
</evidence>
<dbReference type="SUPFAM" id="SSF52540">
    <property type="entry name" value="P-loop containing nucleoside triphosphate hydrolases"/>
    <property type="match status" value="1"/>
</dbReference>
<keyword evidence="1" id="KW-0547">Nucleotide-binding</keyword>
<dbReference type="PANTHER" id="PTHR43790:SF8">
    <property type="entry name" value="SUGAR ABC TRANSPORTER ATP-BINDING PROTEIN"/>
    <property type="match status" value="1"/>
</dbReference>
<dbReference type="Proteomes" id="UP000000552">
    <property type="component" value="Chromosome"/>
</dbReference>
<reference evidence="5 6" key="1">
    <citation type="journal article" date="2000" name="DNA Res.">
        <title>Complete genome structure of the nitrogen-fixing symbiotic bacterium Mesorhizobium loti.</title>
        <authorList>
            <person name="Kaneko T."/>
            <person name="Nakamura Y."/>
            <person name="Sato S."/>
            <person name="Asamizu E."/>
            <person name="Kato T."/>
            <person name="Sasamoto S."/>
            <person name="Watanabe A."/>
            <person name="Idesawa K."/>
            <person name="Ishikawa A."/>
            <person name="Kawashima K."/>
            <person name="Kimura T."/>
            <person name="Kishida Y."/>
            <person name="Kiyokawa C."/>
            <person name="Kohara M."/>
            <person name="Matsumoto M."/>
            <person name="Matsuno A."/>
            <person name="Mochizuki Y."/>
            <person name="Nakayama S."/>
            <person name="Nakazaki N."/>
            <person name="Shimpo S."/>
            <person name="Sugimoto M."/>
            <person name="Takeuchi C."/>
            <person name="Yamada M."/>
            <person name="Tabata S."/>
        </authorList>
    </citation>
    <scope>NUCLEOTIDE SEQUENCE [LARGE SCALE GENOMIC DNA]</scope>
    <source>
        <strain evidence="6">LMG 29417 / CECT 9101 / MAFF 303099</strain>
    </source>
</reference>
<name>Q985P6_RHILO</name>
<keyword evidence="2" id="KW-0067">ATP-binding</keyword>
<dbReference type="AlphaFoldDB" id="Q985P6"/>
<feature type="domain" description="ABC transporter" evidence="4">
    <location>
        <begin position="32"/>
        <end position="276"/>
    </location>
</feature>
<organism evidence="5 6">
    <name type="scientific">Mesorhizobium japonicum (strain LMG 29417 / CECT 9101 / MAFF 303099)</name>
    <name type="common">Mesorhizobium loti (strain MAFF 303099)</name>
    <dbReference type="NCBI Taxonomy" id="266835"/>
    <lineage>
        <taxon>Bacteria</taxon>
        <taxon>Pseudomonadati</taxon>
        <taxon>Pseudomonadota</taxon>
        <taxon>Alphaproteobacteria</taxon>
        <taxon>Hyphomicrobiales</taxon>
        <taxon>Phyllobacteriaceae</taxon>
        <taxon>Mesorhizobium</taxon>
    </lineage>
</organism>
<dbReference type="SMART" id="SM00382">
    <property type="entry name" value="AAA"/>
    <property type="match status" value="1"/>
</dbReference>
<evidence type="ECO:0000256" key="2">
    <source>
        <dbReference type="ARBA" id="ARBA00022840"/>
    </source>
</evidence>
<dbReference type="CDD" id="cd03216">
    <property type="entry name" value="ABC_Carb_Monos_I"/>
    <property type="match status" value="1"/>
</dbReference>
<feature type="region of interest" description="Disordered" evidence="3">
    <location>
        <begin position="1"/>
        <end position="25"/>
    </location>
</feature>
<protein>
    <submittedName>
        <fullName evidence="5">Sugar ABC transporter, ATP binding protein</fullName>
    </submittedName>
</protein>
<dbReference type="Gene3D" id="3.40.50.300">
    <property type="entry name" value="P-loop containing nucleotide triphosphate hydrolases"/>
    <property type="match status" value="1"/>
</dbReference>
<dbReference type="InterPro" id="IPR027417">
    <property type="entry name" value="P-loop_NTPase"/>
</dbReference>
<dbReference type="GO" id="GO:0005524">
    <property type="term" value="F:ATP binding"/>
    <property type="evidence" value="ECO:0007669"/>
    <property type="project" value="UniProtKB-KW"/>
</dbReference>
<gene>
    <name evidence="5" type="ordered locus">mlr7585</name>
</gene>
<dbReference type="PROSITE" id="PS50893">
    <property type="entry name" value="ABC_TRANSPORTER_2"/>
    <property type="match status" value="1"/>
</dbReference>
<sequence>MESAAHRCVDHRRRGGRPMDQKGFGMTQDPILTARGLVKRYGRVTALDNADFDLYPGEILAVIGDNGAGKSSLIKAISGAVVPDEGEIQLEGKTVAFKSPMEAREAGIETVYQNLALSPALSIADNMFLGREIRKPGFLGQWLRMLDRPAMEKRARDKLTELGLMTIQNIGQAVETLSGGQRQGVAVARAAAFGSRVVIMDEPTAALGVKESRRVLELILDVKKRGLPIVLISHNMPHVFEVADRVHIHRLGRRLAVIDPKQYTMSDAVAFMTGAKAPPEAALAA</sequence>
<evidence type="ECO:0000313" key="6">
    <source>
        <dbReference type="Proteomes" id="UP000000552"/>
    </source>
</evidence>
<dbReference type="EMBL" id="BA000012">
    <property type="protein sequence ID" value="BAB54016.1"/>
    <property type="molecule type" value="Genomic_DNA"/>
</dbReference>
<dbReference type="Pfam" id="PF00005">
    <property type="entry name" value="ABC_tran"/>
    <property type="match status" value="1"/>
</dbReference>
<evidence type="ECO:0000313" key="5">
    <source>
        <dbReference type="EMBL" id="BAB54016.1"/>
    </source>
</evidence>
<accession>Q985P6</accession>
<dbReference type="InterPro" id="IPR003593">
    <property type="entry name" value="AAA+_ATPase"/>
</dbReference>
<dbReference type="InterPro" id="IPR003439">
    <property type="entry name" value="ABC_transporter-like_ATP-bd"/>
</dbReference>
<dbReference type="PANTHER" id="PTHR43790">
    <property type="entry name" value="CARBOHYDRATE TRANSPORT ATP-BINDING PROTEIN MG119-RELATED"/>
    <property type="match status" value="1"/>
</dbReference>